<comment type="caution">
    <text evidence="2">The sequence shown here is derived from an EMBL/GenBank/DDBJ whole genome shotgun (WGS) entry which is preliminary data.</text>
</comment>
<evidence type="ECO:0000313" key="3">
    <source>
        <dbReference type="Proteomes" id="UP000078316"/>
    </source>
</evidence>
<dbReference type="InterPro" id="IPR025285">
    <property type="entry name" value="DUF4145"/>
</dbReference>
<dbReference type="Pfam" id="PF13643">
    <property type="entry name" value="DUF4145"/>
    <property type="match status" value="1"/>
</dbReference>
<feature type="domain" description="DUF4145" evidence="1">
    <location>
        <begin position="14"/>
        <end position="91"/>
    </location>
</feature>
<protein>
    <recommendedName>
        <fullName evidence="1">DUF4145 domain-containing protein</fullName>
    </recommendedName>
</protein>
<proteinExistence type="predicted"/>
<evidence type="ECO:0000313" key="2">
    <source>
        <dbReference type="EMBL" id="OAS22213.1"/>
    </source>
</evidence>
<evidence type="ECO:0000259" key="1">
    <source>
        <dbReference type="Pfam" id="PF13643"/>
    </source>
</evidence>
<dbReference type="AlphaFoldDB" id="A0A179S669"/>
<reference evidence="2 3" key="1">
    <citation type="submission" date="2016-04" db="EMBL/GenBank/DDBJ databases">
        <authorList>
            <person name="Evans L.H."/>
            <person name="Alamgir A."/>
            <person name="Owens N."/>
            <person name="Weber N.D."/>
            <person name="Virtaneva K."/>
            <person name="Barbian K."/>
            <person name="Babar A."/>
            <person name="Rosenke K."/>
        </authorList>
    </citation>
    <scope>NUCLEOTIDE SEQUENCE [LARGE SCALE GENOMIC DNA]</scope>
    <source>
        <strain evidence="2 3">PMB02</strain>
    </source>
</reference>
<dbReference type="Proteomes" id="UP000078316">
    <property type="component" value="Unassembled WGS sequence"/>
</dbReference>
<name>A0A179S669_9HYPH</name>
<sequence>MEQLLVQAEHAYAKRHADMAVIMYGQTLDAALKRHFEAKGTLNERIKSLVSRHVLPTTIGDWATTVRIIRNEAVHDDGPMTETDMEMTRNFTDAFLRYAVTLPKEIEIRRKLTEPADGA</sequence>
<gene>
    <name evidence="2" type="ORF">A5481_19795</name>
</gene>
<dbReference type="EMBL" id="LWHQ01000039">
    <property type="protein sequence ID" value="OAS22213.1"/>
    <property type="molecule type" value="Genomic_DNA"/>
</dbReference>
<accession>A0A179S669</accession>
<organism evidence="2 3">
    <name type="scientific">Methylobacterium platani</name>
    <dbReference type="NCBI Taxonomy" id="427683"/>
    <lineage>
        <taxon>Bacteria</taxon>
        <taxon>Pseudomonadati</taxon>
        <taxon>Pseudomonadota</taxon>
        <taxon>Alphaproteobacteria</taxon>
        <taxon>Hyphomicrobiales</taxon>
        <taxon>Methylobacteriaceae</taxon>
        <taxon>Methylobacterium</taxon>
    </lineage>
</organism>